<dbReference type="OrthoDB" id="515401at2759"/>
<sequence>MPQQLHSSNPALVLHSLAPQPHPQQGTTTTTHMAQPFFVSTMLKYPDPPVSVDPALYQIQPPPCTESPTQALLSFDQEMMKTATPSCSDCTAPNSNATSPNPSEQQSPLNNTEKQPSIARTSSTTTVSSSSSSRRNNGTVRRRNTITALVRAADVSDEAKKPISPTERRSIREQQRNLTCSNCFTTSTPLWRRAHESIVCNACVEPDDNVIFVGARETGLYHKHHGSHRPLKHKEVLRASAAAAGGAGAVSPSCQLVNQKSSCSPVPSPSSAQPFNSQNYTKGFAQAVTESIATNLQQPNNNNKPRQYSLPSNVFKYQQQQQPVQHQQSLPDFHYLQISHVRPELHHLHHLGQHTIMPSSPIPMSAFSAPSPLEGVMTSIHGFSMASSPLANHTISTSSSSGQSLDDETMAFFMSSSLPRESSGFLPTASAGLVVGEVDSFWASGLQF</sequence>
<evidence type="ECO:0000313" key="4">
    <source>
        <dbReference type="EMBL" id="TPX75704.1"/>
    </source>
</evidence>
<reference evidence="4 5" key="1">
    <citation type="journal article" date="2019" name="Sci. Rep.">
        <title>Comparative genomics of chytrid fungi reveal insights into the obligate biotrophic and pathogenic lifestyle of Synchytrium endobioticum.</title>
        <authorList>
            <person name="van de Vossenberg B.T.L.H."/>
            <person name="Warris S."/>
            <person name="Nguyen H.D.T."/>
            <person name="van Gent-Pelzer M.P.E."/>
            <person name="Joly D.L."/>
            <person name="van de Geest H.C."/>
            <person name="Bonants P.J.M."/>
            <person name="Smith D.S."/>
            <person name="Levesque C.A."/>
            <person name="van der Lee T.A.J."/>
        </authorList>
    </citation>
    <scope>NUCLEOTIDE SEQUENCE [LARGE SCALE GENOMIC DNA]</scope>
    <source>
        <strain evidence="4 5">CBS 675.73</strain>
    </source>
</reference>
<dbReference type="SUPFAM" id="SSF57716">
    <property type="entry name" value="Glucocorticoid receptor-like (DNA-binding domain)"/>
    <property type="match status" value="1"/>
</dbReference>
<feature type="compositionally biased region" description="Low complexity" evidence="2">
    <location>
        <begin position="120"/>
        <end position="139"/>
    </location>
</feature>
<feature type="compositionally biased region" description="Basic and acidic residues" evidence="2">
    <location>
        <begin position="157"/>
        <end position="171"/>
    </location>
</feature>
<dbReference type="InterPro" id="IPR013088">
    <property type="entry name" value="Znf_NHR/GATA"/>
</dbReference>
<keyword evidence="1" id="KW-0479">Metal-binding</keyword>
<dbReference type="GO" id="GO:0043565">
    <property type="term" value="F:sequence-specific DNA binding"/>
    <property type="evidence" value="ECO:0007669"/>
    <property type="project" value="InterPro"/>
</dbReference>
<feature type="region of interest" description="Disordered" evidence="2">
    <location>
        <begin position="83"/>
        <end position="171"/>
    </location>
</feature>
<proteinExistence type="predicted"/>
<evidence type="ECO:0000313" key="5">
    <source>
        <dbReference type="Proteomes" id="UP000320333"/>
    </source>
</evidence>
<organism evidence="4 5">
    <name type="scientific">Chytriomyces confervae</name>
    <dbReference type="NCBI Taxonomy" id="246404"/>
    <lineage>
        <taxon>Eukaryota</taxon>
        <taxon>Fungi</taxon>
        <taxon>Fungi incertae sedis</taxon>
        <taxon>Chytridiomycota</taxon>
        <taxon>Chytridiomycota incertae sedis</taxon>
        <taxon>Chytridiomycetes</taxon>
        <taxon>Chytridiales</taxon>
        <taxon>Chytriomycetaceae</taxon>
        <taxon>Chytriomyces</taxon>
    </lineage>
</organism>
<accession>A0A507FHD9</accession>
<evidence type="ECO:0000256" key="1">
    <source>
        <dbReference type="PROSITE-ProRule" id="PRU00094"/>
    </source>
</evidence>
<dbReference type="Gene3D" id="3.30.50.10">
    <property type="entry name" value="Erythroid Transcription Factor GATA-1, subunit A"/>
    <property type="match status" value="1"/>
</dbReference>
<gene>
    <name evidence="4" type="ORF">CcCBS67573_g03027</name>
</gene>
<dbReference type="GO" id="GO:0006355">
    <property type="term" value="P:regulation of DNA-templated transcription"/>
    <property type="evidence" value="ECO:0007669"/>
    <property type="project" value="InterPro"/>
</dbReference>
<dbReference type="Proteomes" id="UP000320333">
    <property type="component" value="Unassembled WGS sequence"/>
</dbReference>
<dbReference type="PROSITE" id="PS50114">
    <property type="entry name" value="GATA_ZN_FINGER_2"/>
    <property type="match status" value="1"/>
</dbReference>
<keyword evidence="5" id="KW-1185">Reference proteome</keyword>
<dbReference type="SMART" id="SM00401">
    <property type="entry name" value="ZnF_GATA"/>
    <property type="match status" value="1"/>
</dbReference>
<dbReference type="AlphaFoldDB" id="A0A507FHD9"/>
<evidence type="ECO:0000256" key="2">
    <source>
        <dbReference type="SAM" id="MobiDB-lite"/>
    </source>
</evidence>
<evidence type="ECO:0000259" key="3">
    <source>
        <dbReference type="PROSITE" id="PS50114"/>
    </source>
</evidence>
<dbReference type="CDD" id="cd00202">
    <property type="entry name" value="ZnF_GATA"/>
    <property type="match status" value="1"/>
</dbReference>
<keyword evidence="1" id="KW-0862">Zinc</keyword>
<dbReference type="STRING" id="246404.A0A507FHD9"/>
<keyword evidence="1" id="KW-0863">Zinc-finger</keyword>
<dbReference type="EMBL" id="QEAP01000071">
    <property type="protein sequence ID" value="TPX75704.1"/>
    <property type="molecule type" value="Genomic_DNA"/>
</dbReference>
<dbReference type="InterPro" id="IPR000679">
    <property type="entry name" value="Znf_GATA"/>
</dbReference>
<comment type="caution">
    <text evidence="4">The sequence shown here is derived from an EMBL/GenBank/DDBJ whole genome shotgun (WGS) entry which is preliminary data.</text>
</comment>
<name>A0A507FHD9_9FUNG</name>
<protein>
    <recommendedName>
        <fullName evidence="3">GATA-type domain-containing protein</fullName>
    </recommendedName>
</protein>
<feature type="compositionally biased region" description="Polar residues" evidence="2">
    <location>
        <begin position="83"/>
        <end position="119"/>
    </location>
</feature>
<feature type="domain" description="GATA-type" evidence="3">
    <location>
        <begin position="174"/>
        <end position="241"/>
    </location>
</feature>
<dbReference type="GO" id="GO:0008270">
    <property type="term" value="F:zinc ion binding"/>
    <property type="evidence" value="ECO:0007669"/>
    <property type="project" value="UniProtKB-KW"/>
</dbReference>
<dbReference type="Pfam" id="PF00320">
    <property type="entry name" value="GATA"/>
    <property type="match status" value="1"/>
</dbReference>